<keyword evidence="2" id="KW-1185">Reference proteome</keyword>
<evidence type="ECO:0000313" key="1">
    <source>
        <dbReference type="EMBL" id="KIK64150.1"/>
    </source>
</evidence>
<gene>
    <name evidence="1" type="ORF">GYMLUDRAFT_40408</name>
</gene>
<dbReference type="Proteomes" id="UP000053593">
    <property type="component" value="Unassembled WGS sequence"/>
</dbReference>
<protein>
    <submittedName>
        <fullName evidence="1">Unplaced genomic scaffold GYMLUscaffold_14, whole genome shotgun sequence</fullName>
    </submittedName>
</protein>
<dbReference type="AlphaFoldDB" id="A0A0D0BJ18"/>
<name>A0A0D0BJ18_9AGAR</name>
<sequence>MTTGSARAYSVLRLQKKKSQIVLYVGIFPTRERIQENLHPLHRPLHLCVQPTLGGSVNVRLRVARIVLLSVLCRQQLPQFRNILPRPELFSPQSHFEFVRCYDGAVKILGINKTILRTSDKHERFNLYEIGQFRRVKFADVDGVKSASGKIDGLSC</sequence>
<dbReference type="HOGENOM" id="CLU_1686788_0_0_1"/>
<organism evidence="1 2">
    <name type="scientific">Collybiopsis luxurians FD-317 M1</name>
    <dbReference type="NCBI Taxonomy" id="944289"/>
    <lineage>
        <taxon>Eukaryota</taxon>
        <taxon>Fungi</taxon>
        <taxon>Dikarya</taxon>
        <taxon>Basidiomycota</taxon>
        <taxon>Agaricomycotina</taxon>
        <taxon>Agaricomycetes</taxon>
        <taxon>Agaricomycetidae</taxon>
        <taxon>Agaricales</taxon>
        <taxon>Marasmiineae</taxon>
        <taxon>Omphalotaceae</taxon>
        <taxon>Collybiopsis</taxon>
        <taxon>Collybiopsis luxurians</taxon>
    </lineage>
</organism>
<evidence type="ECO:0000313" key="2">
    <source>
        <dbReference type="Proteomes" id="UP000053593"/>
    </source>
</evidence>
<accession>A0A0D0BJ18</accession>
<proteinExistence type="predicted"/>
<dbReference type="EMBL" id="KN834762">
    <property type="protein sequence ID" value="KIK64150.1"/>
    <property type="molecule type" value="Genomic_DNA"/>
</dbReference>
<reference evidence="1 2" key="1">
    <citation type="submission" date="2014-04" db="EMBL/GenBank/DDBJ databases">
        <title>Evolutionary Origins and Diversification of the Mycorrhizal Mutualists.</title>
        <authorList>
            <consortium name="DOE Joint Genome Institute"/>
            <consortium name="Mycorrhizal Genomics Consortium"/>
            <person name="Kohler A."/>
            <person name="Kuo A."/>
            <person name="Nagy L.G."/>
            <person name="Floudas D."/>
            <person name="Copeland A."/>
            <person name="Barry K.W."/>
            <person name="Cichocki N."/>
            <person name="Veneault-Fourrey C."/>
            <person name="LaButti K."/>
            <person name="Lindquist E.A."/>
            <person name="Lipzen A."/>
            <person name="Lundell T."/>
            <person name="Morin E."/>
            <person name="Murat C."/>
            <person name="Riley R."/>
            <person name="Ohm R."/>
            <person name="Sun H."/>
            <person name="Tunlid A."/>
            <person name="Henrissat B."/>
            <person name="Grigoriev I.V."/>
            <person name="Hibbett D.S."/>
            <person name="Martin F."/>
        </authorList>
    </citation>
    <scope>NUCLEOTIDE SEQUENCE [LARGE SCALE GENOMIC DNA]</scope>
    <source>
        <strain evidence="1 2">FD-317 M1</strain>
    </source>
</reference>